<evidence type="ECO:0000313" key="2">
    <source>
        <dbReference type="EMBL" id="GAB1319427.1"/>
    </source>
</evidence>
<dbReference type="InterPro" id="IPR010730">
    <property type="entry name" value="HET"/>
</dbReference>
<accession>A0ABQ0GNW5</accession>
<dbReference type="Pfam" id="PF06985">
    <property type="entry name" value="HET"/>
    <property type="match status" value="1"/>
</dbReference>
<keyword evidence="3" id="KW-1185">Reference proteome</keyword>
<name>A0ABQ0GNW5_9PEZI</name>
<dbReference type="EMBL" id="BAAFSV010000005">
    <property type="protein sequence ID" value="GAB1319427.1"/>
    <property type="molecule type" value="Genomic_DNA"/>
</dbReference>
<feature type="domain" description="Heterokaryon incompatibility" evidence="1">
    <location>
        <begin position="1"/>
        <end position="31"/>
    </location>
</feature>
<dbReference type="RefSeq" id="XP_070921157.1">
    <property type="nucleotide sequence ID" value="XM_071065056.1"/>
</dbReference>
<gene>
    <name evidence="2" type="ORF">MFIFM68171_09637</name>
</gene>
<dbReference type="Proteomes" id="UP001628179">
    <property type="component" value="Unassembled WGS sequence"/>
</dbReference>
<comment type="caution">
    <text evidence="2">The sequence shown here is derived from an EMBL/GenBank/DDBJ whole genome shotgun (WGS) entry which is preliminary data.</text>
</comment>
<evidence type="ECO:0000313" key="3">
    <source>
        <dbReference type="Proteomes" id="UP001628179"/>
    </source>
</evidence>
<evidence type="ECO:0000259" key="1">
    <source>
        <dbReference type="Pfam" id="PF06985"/>
    </source>
</evidence>
<protein>
    <recommendedName>
        <fullName evidence="1">Heterokaryon incompatibility domain-containing protein</fullName>
    </recommendedName>
</protein>
<sequence length="309" mass="34726">MEIVRRLGKRYFWIDMLCINQADEDNKMKHIDIIFLGRGARQDGQQLHLPRPGRRTCWAPAVLRDPLAAISVEEKRQRNKHHIERYSALLEAYSAKHVSFGSDALNSFQVVLSQLSDGSCGDGFFWGLRVEILHLALLWEHCGDAKRRRQFPSWSWAGWQGELFIACDDGADGGDGWTNNYQPPFNAFRATDIESEEARLVQIFEDPRLRWSDWHAGYGPILDLADVTIQRSVSVADFDAPVDIEQTLSVGGVLFQPGVLKPAPELAADYSRRARSVFAVTINGATCIFVCIDHIPMTLIAQATTINTG</sequence>
<dbReference type="PANTHER" id="PTHR33112">
    <property type="entry name" value="DOMAIN PROTEIN, PUTATIVE-RELATED"/>
    <property type="match status" value="1"/>
</dbReference>
<dbReference type="GeneID" id="98180379"/>
<reference evidence="2 3" key="1">
    <citation type="submission" date="2024-09" db="EMBL/GenBank/DDBJ databases">
        <title>Itraconazole resistance in Madurella fahalii resulting from another homologue of gene encoding cytochrome P450 14-alpha sterol demethylase (CYP51).</title>
        <authorList>
            <person name="Yoshioka I."/>
            <person name="Fahal A.H."/>
            <person name="Kaneko S."/>
            <person name="Yaguchi T."/>
        </authorList>
    </citation>
    <scope>NUCLEOTIDE SEQUENCE [LARGE SCALE GENOMIC DNA]</scope>
    <source>
        <strain evidence="2 3">IFM 68171</strain>
    </source>
</reference>
<organism evidence="2 3">
    <name type="scientific">Madurella fahalii</name>
    <dbReference type="NCBI Taxonomy" id="1157608"/>
    <lineage>
        <taxon>Eukaryota</taxon>
        <taxon>Fungi</taxon>
        <taxon>Dikarya</taxon>
        <taxon>Ascomycota</taxon>
        <taxon>Pezizomycotina</taxon>
        <taxon>Sordariomycetes</taxon>
        <taxon>Sordariomycetidae</taxon>
        <taxon>Sordariales</taxon>
        <taxon>Sordariales incertae sedis</taxon>
        <taxon>Madurella</taxon>
    </lineage>
</organism>
<proteinExistence type="predicted"/>
<dbReference type="PANTHER" id="PTHR33112:SF12">
    <property type="entry name" value="HETEROKARYON INCOMPATIBILITY DOMAIN-CONTAINING PROTEIN"/>
    <property type="match status" value="1"/>
</dbReference>